<proteinExistence type="predicted"/>
<protein>
    <submittedName>
        <fullName evidence="1">Reverse transcriptase</fullName>
    </submittedName>
</protein>
<gene>
    <name evidence="1" type="ORF">EPI10_030688</name>
</gene>
<dbReference type="PANTHER" id="PTHR33710">
    <property type="entry name" value="BNAC02G09200D PROTEIN"/>
    <property type="match status" value="1"/>
</dbReference>
<dbReference type="SUPFAM" id="SSF56219">
    <property type="entry name" value="DNase I-like"/>
    <property type="match status" value="1"/>
</dbReference>
<keyword evidence="2" id="KW-1185">Reference proteome</keyword>
<dbReference type="EMBL" id="SMMG02000001">
    <property type="protein sequence ID" value="KAA3486815.1"/>
    <property type="molecule type" value="Genomic_DNA"/>
</dbReference>
<organism evidence="1 2">
    <name type="scientific">Gossypium australe</name>
    <dbReference type="NCBI Taxonomy" id="47621"/>
    <lineage>
        <taxon>Eukaryota</taxon>
        <taxon>Viridiplantae</taxon>
        <taxon>Streptophyta</taxon>
        <taxon>Embryophyta</taxon>
        <taxon>Tracheophyta</taxon>
        <taxon>Spermatophyta</taxon>
        <taxon>Magnoliopsida</taxon>
        <taxon>eudicotyledons</taxon>
        <taxon>Gunneridae</taxon>
        <taxon>Pentapetalae</taxon>
        <taxon>rosids</taxon>
        <taxon>malvids</taxon>
        <taxon>Malvales</taxon>
        <taxon>Malvaceae</taxon>
        <taxon>Malvoideae</taxon>
        <taxon>Gossypium</taxon>
    </lineage>
</organism>
<dbReference type="GO" id="GO:0003964">
    <property type="term" value="F:RNA-directed DNA polymerase activity"/>
    <property type="evidence" value="ECO:0007669"/>
    <property type="project" value="UniProtKB-KW"/>
</dbReference>
<dbReference type="Proteomes" id="UP000325315">
    <property type="component" value="Unassembled WGS sequence"/>
</dbReference>
<dbReference type="PANTHER" id="PTHR33710:SF62">
    <property type="entry name" value="DUF4283 DOMAIN PROTEIN"/>
    <property type="match status" value="1"/>
</dbReference>
<evidence type="ECO:0000313" key="2">
    <source>
        <dbReference type="Proteomes" id="UP000325315"/>
    </source>
</evidence>
<dbReference type="AlphaFoldDB" id="A0A5B6X1D8"/>
<dbReference type="OrthoDB" id="1935929at2759"/>
<dbReference type="InterPro" id="IPR036691">
    <property type="entry name" value="Endo/exonu/phosph_ase_sf"/>
</dbReference>
<keyword evidence="1" id="KW-0695">RNA-directed DNA polymerase</keyword>
<comment type="caution">
    <text evidence="1">The sequence shown here is derived from an EMBL/GenBank/DDBJ whole genome shotgun (WGS) entry which is preliminary data.</text>
</comment>
<name>A0A5B6X1D8_9ROSI</name>
<accession>A0A5B6X1D8</accession>
<keyword evidence="1" id="KW-0548">Nucleotidyltransferase</keyword>
<reference evidence="2" key="1">
    <citation type="journal article" date="2019" name="Plant Biotechnol. J.">
        <title>Genome sequencing of the Australian wild diploid species Gossypium australe highlights disease resistance and delayed gland morphogenesis.</title>
        <authorList>
            <person name="Cai Y."/>
            <person name="Cai X."/>
            <person name="Wang Q."/>
            <person name="Wang P."/>
            <person name="Zhang Y."/>
            <person name="Cai C."/>
            <person name="Xu Y."/>
            <person name="Wang K."/>
            <person name="Zhou Z."/>
            <person name="Wang C."/>
            <person name="Geng S."/>
            <person name="Li B."/>
            <person name="Dong Q."/>
            <person name="Hou Y."/>
            <person name="Wang H."/>
            <person name="Ai P."/>
            <person name="Liu Z."/>
            <person name="Yi F."/>
            <person name="Sun M."/>
            <person name="An G."/>
            <person name="Cheng J."/>
            <person name="Zhang Y."/>
            <person name="Shi Q."/>
            <person name="Xie Y."/>
            <person name="Shi X."/>
            <person name="Chang Y."/>
            <person name="Huang F."/>
            <person name="Chen Y."/>
            <person name="Hong S."/>
            <person name="Mi L."/>
            <person name="Sun Q."/>
            <person name="Zhang L."/>
            <person name="Zhou B."/>
            <person name="Peng R."/>
            <person name="Zhang X."/>
            <person name="Liu F."/>
        </authorList>
    </citation>
    <scope>NUCLEOTIDE SEQUENCE [LARGE SCALE GENOMIC DNA]</scope>
    <source>
        <strain evidence="2">cv. PA1801</strain>
    </source>
</reference>
<sequence length="126" mass="14766">MVCGDFNEILYSFEKVSGVPREERRMANFGGISTEGYWLLKYLVYLGKKNLPETNIHERLDRGVANLEWRDMFPTAIFHHLPHSFFDHCSILLDTDIEPKIMIRKKAVWMRLDDCGKQAAVIFMKN</sequence>
<keyword evidence="1" id="KW-0808">Transferase</keyword>
<evidence type="ECO:0000313" key="1">
    <source>
        <dbReference type="EMBL" id="KAA3486815.1"/>
    </source>
</evidence>